<dbReference type="GO" id="GO:0007411">
    <property type="term" value="P:axon guidance"/>
    <property type="evidence" value="ECO:0007669"/>
    <property type="project" value="TreeGrafter"/>
</dbReference>
<comment type="subcellular location">
    <subcellularLocation>
        <location evidence="1">Membrane</location>
    </subcellularLocation>
</comment>
<accession>A0AAN5CQ87</accession>
<organism evidence="10 11">
    <name type="scientific">Pristionchus mayeri</name>
    <dbReference type="NCBI Taxonomy" id="1317129"/>
    <lineage>
        <taxon>Eukaryota</taxon>
        <taxon>Metazoa</taxon>
        <taxon>Ecdysozoa</taxon>
        <taxon>Nematoda</taxon>
        <taxon>Chromadorea</taxon>
        <taxon>Rhabditida</taxon>
        <taxon>Rhabditina</taxon>
        <taxon>Diplogasteromorpha</taxon>
        <taxon>Diplogasteroidea</taxon>
        <taxon>Neodiplogasteridae</taxon>
        <taxon>Pristionchus</taxon>
    </lineage>
</organism>
<dbReference type="GO" id="GO:0048013">
    <property type="term" value="P:ephrin receptor signaling pathway"/>
    <property type="evidence" value="ECO:0007669"/>
    <property type="project" value="TreeGrafter"/>
</dbReference>
<evidence type="ECO:0000256" key="1">
    <source>
        <dbReference type="ARBA" id="ARBA00004370"/>
    </source>
</evidence>
<evidence type="ECO:0000256" key="7">
    <source>
        <dbReference type="RuleBase" id="RU004375"/>
    </source>
</evidence>
<comment type="caution">
    <text evidence="10">The sequence shown here is derived from an EMBL/GenBank/DDBJ whole genome shotgun (WGS) entry which is preliminary data.</text>
</comment>
<feature type="chain" id="PRO_5042932482" description="Ephrin RBD domain-containing protein" evidence="8">
    <location>
        <begin position="19"/>
        <end position="233"/>
    </location>
</feature>
<dbReference type="GO" id="GO:0005886">
    <property type="term" value="C:plasma membrane"/>
    <property type="evidence" value="ECO:0007669"/>
    <property type="project" value="TreeGrafter"/>
</dbReference>
<dbReference type="PANTHER" id="PTHR11304:SF29">
    <property type="entry name" value="EPHRIN"/>
    <property type="match status" value="1"/>
</dbReference>
<keyword evidence="4" id="KW-1015">Disulfide bond</keyword>
<dbReference type="Gene3D" id="2.60.40.420">
    <property type="entry name" value="Cupredoxins - blue copper proteins"/>
    <property type="match status" value="1"/>
</dbReference>
<feature type="signal peptide" evidence="8">
    <location>
        <begin position="1"/>
        <end position="18"/>
    </location>
</feature>
<evidence type="ECO:0000313" key="10">
    <source>
        <dbReference type="EMBL" id="GMR48648.1"/>
    </source>
</evidence>
<proteinExistence type="inferred from homology"/>
<keyword evidence="11" id="KW-1185">Reference proteome</keyword>
<dbReference type="GO" id="GO:0046875">
    <property type="term" value="F:ephrin receptor binding"/>
    <property type="evidence" value="ECO:0007669"/>
    <property type="project" value="TreeGrafter"/>
</dbReference>
<dbReference type="PANTHER" id="PTHR11304">
    <property type="entry name" value="EPHRIN"/>
    <property type="match status" value="1"/>
</dbReference>
<comment type="similarity">
    <text evidence="6 7">Belongs to the ephrin family.</text>
</comment>
<dbReference type="EMBL" id="BTRK01000004">
    <property type="protein sequence ID" value="GMR48648.1"/>
    <property type="molecule type" value="Genomic_DNA"/>
</dbReference>
<name>A0AAN5CQ87_9BILA</name>
<evidence type="ECO:0000256" key="2">
    <source>
        <dbReference type="ARBA" id="ARBA00022729"/>
    </source>
</evidence>
<evidence type="ECO:0000256" key="6">
    <source>
        <dbReference type="PROSITE-ProRule" id="PRU00884"/>
    </source>
</evidence>
<evidence type="ECO:0000259" key="9">
    <source>
        <dbReference type="PROSITE" id="PS51551"/>
    </source>
</evidence>
<keyword evidence="3 7" id="KW-0472">Membrane</keyword>
<feature type="domain" description="Ephrin RBD" evidence="9">
    <location>
        <begin position="19"/>
        <end position="153"/>
    </location>
</feature>
<gene>
    <name evidence="10" type="ORF">PMAYCL1PPCAC_18843</name>
</gene>
<evidence type="ECO:0000256" key="4">
    <source>
        <dbReference type="ARBA" id="ARBA00023157"/>
    </source>
</evidence>
<dbReference type="SUPFAM" id="SSF49503">
    <property type="entry name" value="Cupredoxins"/>
    <property type="match status" value="1"/>
</dbReference>
<evidence type="ECO:0000256" key="3">
    <source>
        <dbReference type="ARBA" id="ARBA00023136"/>
    </source>
</evidence>
<protein>
    <recommendedName>
        <fullName evidence="9">Ephrin RBD domain-containing protein</fullName>
    </recommendedName>
</protein>
<dbReference type="Pfam" id="PF00812">
    <property type="entry name" value="Ephrin"/>
    <property type="match status" value="1"/>
</dbReference>
<evidence type="ECO:0000256" key="8">
    <source>
        <dbReference type="SAM" id="SignalP"/>
    </source>
</evidence>
<evidence type="ECO:0000313" key="11">
    <source>
        <dbReference type="Proteomes" id="UP001328107"/>
    </source>
</evidence>
<dbReference type="Proteomes" id="UP001328107">
    <property type="component" value="Unassembled WGS sequence"/>
</dbReference>
<sequence length="233" mass="26297">MAYRILLGALFVAGLATGRRLPNIYWNTSSDTFDIATTNHVKVVEIGDQVSIVCPEPGPDYQFTQLYMVNKTEYDHCEIIEEKPKLIGACKDNDRQSSLSIVFRKYSPIPGGLEFTPGHTYYVISTSTGTKEGLENRRDGLCKKHMMKIKFEVQPDHHHKWSRHEDRSVSPKFAARTIDRSSDSVLPSDFSTEGARVEYIIHEGNEEQGDDDASSSLSLLPTVLLTIVYLLRQ</sequence>
<dbReference type="AlphaFoldDB" id="A0AAN5CQ87"/>
<keyword evidence="2 8" id="KW-0732">Signal</keyword>
<dbReference type="PRINTS" id="PR01347">
    <property type="entry name" value="EPHRIN"/>
</dbReference>
<dbReference type="InterPro" id="IPR008972">
    <property type="entry name" value="Cupredoxin"/>
</dbReference>
<keyword evidence="5" id="KW-0325">Glycoprotein</keyword>
<dbReference type="InterPro" id="IPR031328">
    <property type="entry name" value="Ephrin"/>
</dbReference>
<comment type="caution">
    <text evidence="6">Lacks conserved residue(s) required for the propagation of feature annotation.</text>
</comment>
<reference evidence="11" key="1">
    <citation type="submission" date="2022-10" db="EMBL/GenBank/DDBJ databases">
        <title>Genome assembly of Pristionchus species.</title>
        <authorList>
            <person name="Yoshida K."/>
            <person name="Sommer R.J."/>
        </authorList>
    </citation>
    <scope>NUCLEOTIDE SEQUENCE [LARGE SCALE GENOMIC DNA]</scope>
    <source>
        <strain evidence="11">RS5460</strain>
    </source>
</reference>
<evidence type="ECO:0000256" key="5">
    <source>
        <dbReference type="ARBA" id="ARBA00023180"/>
    </source>
</evidence>
<dbReference type="CDD" id="cd02675">
    <property type="entry name" value="Ephrin_ectodomain"/>
    <property type="match status" value="1"/>
</dbReference>
<dbReference type="InterPro" id="IPR001799">
    <property type="entry name" value="Ephrin_RBD"/>
</dbReference>
<dbReference type="PROSITE" id="PS51551">
    <property type="entry name" value="EPHRIN_RBD_2"/>
    <property type="match status" value="1"/>
</dbReference>